<dbReference type="OrthoDB" id="5291101at2"/>
<evidence type="ECO:0000256" key="2">
    <source>
        <dbReference type="ARBA" id="ARBA00022475"/>
    </source>
</evidence>
<dbReference type="PANTHER" id="PTHR43646">
    <property type="entry name" value="GLYCOSYLTRANSFERASE"/>
    <property type="match status" value="1"/>
</dbReference>
<dbReference type="InterPro" id="IPR029044">
    <property type="entry name" value="Nucleotide-diphossugar_trans"/>
</dbReference>
<protein>
    <submittedName>
        <fullName evidence="7">Glycosyltransferase</fullName>
    </submittedName>
</protein>
<dbReference type="AlphaFoldDB" id="A0A5P1RCC4"/>
<evidence type="ECO:0000256" key="4">
    <source>
        <dbReference type="ARBA" id="ARBA00022679"/>
    </source>
</evidence>
<dbReference type="EMBL" id="CP043869">
    <property type="protein sequence ID" value="QEQ97309.1"/>
    <property type="molecule type" value="Genomic_DNA"/>
</dbReference>
<feature type="domain" description="Glycosyltransferase 2-like" evidence="6">
    <location>
        <begin position="7"/>
        <end position="123"/>
    </location>
</feature>
<keyword evidence="5" id="KW-0472">Membrane</keyword>
<evidence type="ECO:0000259" key="6">
    <source>
        <dbReference type="Pfam" id="PF00535"/>
    </source>
</evidence>
<evidence type="ECO:0000256" key="1">
    <source>
        <dbReference type="ARBA" id="ARBA00004236"/>
    </source>
</evidence>
<dbReference type="SUPFAM" id="SSF53448">
    <property type="entry name" value="Nucleotide-diphospho-sugar transferases"/>
    <property type="match status" value="1"/>
</dbReference>
<evidence type="ECO:0000256" key="5">
    <source>
        <dbReference type="ARBA" id="ARBA00023136"/>
    </source>
</evidence>
<dbReference type="GO" id="GO:0016757">
    <property type="term" value="F:glycosyltransferase activity"/>
    <property type="evidence" value="ECO:0007669"/>
    <property type="project" value="UniProtKB-KW"/>
</dbReference>
<evidence type="ECO:0000313" key="8">
    <source>
        <dbReference type="Proteomes" id="UP000324760"/>
    </source>
</evidence>
<evidence type="ECO:0000256" key="3">
    <source>
        <dbReference type="ARBA" id="ARBA00022676"/>
    </source>
</evidence>
<gene>
    <name evidence="7" type="ORF">F0U83_11640</name>
</gene>
<dbReference type="KEGG" id="ncu:F0U83_11640"/>
<name>A0A5P1RCC4_9GAMM</name>
<keyword evidence="8" id="KW-1185">Reference proteome</keyword>
<keyword evidence="2" id="KW-1003">Cell membrane</keyword>
<dbReference type="Proteomes" id="UP000324760">
    <property type="component" value="Chromosome"/>
</dbReference>
<keyword evidence="3" id="KW-0328">Glycosyltransferase</keyword>
<dbReference type="RefSeq" id="WP_138987049.1">
    <property type="nucleotide sequence ID" value="NZ_CP043869.1"/>
</dbReference>
<accession>A0A5P1RCC4</accession>
<dbReference type="InterPro" id="IPR026461">
    <property type="entry name" value="Trfase_2_rSAM/seldom_assoc"/>
</dbReference>
<comment type="subcellular location">
    <subcellularLocation>
        <location evidence="1">Cell membrane</location>
    </subcellularLocation>
</comment>
<dbReference type="Pfam" id="PF00535">
    <property type="entry name" value="Glycos_transf_2"/>
    <property type="match status" value="1"/>
</dbReference>
<dbReference type="NCBIfam" id="TIGR04283">
    <property type="entry name" value="glyco_like_mftF"/>
    <property type="match status" value="1"/>
</dbReference>
<organism evidence="7 8">
    <name type="scientific">Neptunomonas concharum</name>
    <dbReference type="NCBI Taxonomy" id="1031538"/>
    <lineage>
        <taxon>Bacteria</taxon>
        <taxon>Pseudomonadati</taxon>
        <taxon>Pseudomonadota</taxon>
        <taxon>Gammaproteobacteria</taxon>
        <taxon>Oceanospirillales</taxon>
        <taxon>Oceanospirillaceae</taxon>
        <taxon>Neptunomonas</taxon>
    </lineage>
</organism>
<dbReference type="GO" id="GO:0005886">
    <property type="term" value="C:plasma membrane"/>
    <property type="evidence" value="ECO:0007669"/>
    <property type="project" value="UniProtKB-SubCell"/>
</dbReference>
<sequence length="238" mass="26988">MSDPQLSIIIPVLNESAIIEEKLVSLQVLRPWAEIIVVDGGSHDSTPELAKPWVDHLVISSPGRARQMNNGAALAASPYLLFLHIDTRLPCDLKNLERAMQEQVVWGRFDVVILGKHPMLKVIAKMMNVRSRVTGIATGDQAIFVKRTAFAMAQGFPDQPLMEDIEFSKRLKALQNPRCIREPVETSGRRWEQKGVLKTIFLMWFLRLAYWIGCSPKTLAMLYGYRVDEEGDSECRRL</sequence>
<dbReference type="PANTHER" id="PTHR43646:SF2">
    <property type="entry name" value="GLYCOSYLTRANSFERASE 2-LIKE DOMAIN-CONTAINING PROTEIN"/>
    <property type="match status" value="1"/>
</dbReference>
<keyword evidence="4 7" id="KW-0808">Transferase</keyword>
<reference evidence="7 8" key="1">
    <citation type="journal article" date="2019" name="Biochem. Eng. J.">
        <title>Metabolic engineering of the marine bacteria Neptunomonas concharum for the production of acetoin and meso-2,3-butanediol from acetate.</title>
        <authorList>
            <person name="Li W."/>
            <person name="Pu N."/>
            <person name="Liu C.-X."/>
            <person name="Yuan Q.-P."/>
            <person name="Li Z.-J."/>
        </authorList>
    </citation>
    <scope>NUCLEOTIDE SEQUENCE [LARGE SCALE GENOMIC DNA]</scope>
    <source>
        <strain evidence="7 8">JCM17730</strain>
    </source>
</reference>
<dbReference type="CDD" id="cd02522">
    <property type="entry name" value="GT_2_like_a"/>
    <property type="match status" value="1"/>
</dbReference>
<evidence type="ECO:0000313" key="7">
    <source>
        <dbReference type="EMBL" id="QEQ97309.1"/>
    </source>
</evidence>
<dbReference type="Gene3D" id="3.90.550.10">
    <property type="entry name" value="Spore Coat Polysaccharide Biosynthesis Protein SpsA, Chain A"/>
    <property type="match status" value="1"/>
</dbReference>
<proteinExistence type="predicted"/>
<dbReference type="InterPro" id="IPR001173">
    <property type="entry name" value="Glyco_trans_2-like"/>
</dbReference>